<dbReference type="UniPathway" id="UPA00253">
    <property type="reaction ID" value="UER00334"/>
</dbReference>
<dbReference type="Gene3D" id="3.40.50.620">
    <property type="entry name" value="HUPs"/>
    <property type="match status" value="1"/>
</dbReference>
<evidence type="ECO:0000256" key="7">
    <source>
        <dbReference type="HAMAP-Rule" id="MF_02090"/>
    </source>
</evidence>
<comment type="caution">
    <text evidence="7">Lacks conserved residue(s) required for the propagation of feature annotation.</text>
</comment>
<dbReference type="GO" id="GO:0005524">
    <property type="term" value="F:ATP binding"/>
    <property type="evidence" value="ECO:0007669"/>
    <property type="project" value="UniProtKB-UniRule"/>
</dbReference>
<feature type="active site" description="For glutaminase activity" evidence="7">
    <location>
        <position position="120"/>
    </location>
</feature>
<dbReference type="InterPro" id="IPR014729">
    <property type="entry name" value="Rossmann-like_a/b/a_fold"/>
</dbReference>
<dbReference type="PIRSF" id="PIRSF006630">
    <property type="entry name" value="NADS_GAT"/>
    <property type="match status" value="1"/>
</dbReference>
<comment type="pathway">
    <text evidence="1 7 8">Cofactor biosynthesis; NAD(+) biosynthesis; NAD(+) from deamido-NAD(+) (L-Gln route): step 1/1.</text>
</comment>
<dbReference type="InterPro" id="IPR003010">
    <property type="entry name" value="C-N_Hydrolase"/>
</dbReference>
<evidence type="ECO:0000313" key="12">
    <source>
        <dbReference type="Proteomes" id="UP000029629"/>
    </source>
</evidence>
<gene>
    <name evidence="7" type="primary">nadE</name>
    <name evidence="11" type="ORF">HMPREF2130_04155</name>
</gene>
<dbReference type="NCBIfam" id="NF010588">
    <property type="entry name" value="PRK13981.1"/>
    <property type="match status" value="1"/>
</dbReference>
<dbReference type="InterPro" id="IPR003694">
    <property type="entry name" value="NAD_synthase"/>
</dbReference>
<dbReference type="InterPro" id="IPR036526">
    <property type="entry name" value="C-N_Hydrolase_sf"/>
</dbReference>
<dbReference type="eggNOG" id="COG0171">
    <property type="taxonomic scope" value="Bacteria"/>
</dbReference>
<evidence type="ECO:0000256" key="8">
    <source>
        <dbReference type="PIRNR" id="PIRNR006630"/>
    </source>
</evidence>
<proteinExistence type="inferred from homology"/>
<dbReference type="Gene3D" id="3.60.110.10">
    <property type="entry name" value="Carbon-nitrogen hydrolase"/>
    <property type="match status" value="1"/>
</dbReference>
<dbReference type="HAMAP" id="MF_02090">
    <property type="entry name" value="NadE_glutamine_dep"/>
    <property type="match status" value="1"/>
</dbReference>
<comment type="similarity">
    <text evidence="2 7 8">In the C-terminal section; belongs to the NAD synthetase family.</text>
</comment>
<feature type="binding site" evidence="7">
    <location>
        <position position="422"/>
    </location>
    <ligand>
        <name>deamido-NAD(+)</name>
        <dbReference type="ChEBI" id="CHEBI:58437"/>
        <note>ligand shared between two neighboring subunits</note>
    </ligand>
</feature>
<dbReference type="GO" id="GO:0005737">
    <property type="term" value="C:cytoplasm"/>
    <property type="evidence" value="ECO:0007669"/>
    <property type="project" value="InterPro"/>
</dbReference>
<feature type="binding site" evidence="7">
    <location>
        <position position="393"/>
    </location>
    <ligand>
        <name>deamido-NAD(+)</name>
        <dbReference type="ChEBI" id="CHEBI:58437"/>
        <note>ligand shared between two neighboring subunits</note>
    </ligand>
</feature>
<dbReference type="NCBIfam" id="TIGR00552">
    <property type="entry name" value="nadE"/>
    <property type="match status" value="1"/>
</dbReference>
<dbReference type="Pfam" id="PF00795">
    <property type="entry name" value="CN_hydrolase"/>
    <property type="match status" value="1"/>
</dbReference>
<protein>
    <recommendedName>
        <fullName evidence="7 8">Glutamine-dependent NAD(+) synthetase</fullName>
        <ecNumber evidence="7 8">6.3.5.1</ecNumber>
    </recommendedName>
    <alternativeName>
        <fullName evidence="7 8">NAD(+) synthase [glutamine-hydrolyzing]</fullName>
    </alternativeName>
</protein>
<keyword evidence="5 7" id="KW-0067">ATP-binding</keyword>
<dbReference type="InterPro" id="IPR022310">
    <property type="entry name" value="NAD/GMP_synthase"/>
</dbReference>
<name>A0A095ZAH9_9BURK</name>
<dbReference type="RefSeq" id="WP_036558383.1">
    <property type="nucleotide sequence ID" value="NZ_JRNI01000015.1"/>
</dbReference>
<dbReference type="EC" id="6.3.5.1" evidence="7 8"/>
<evidence type="ECO:0000256" key="3">
    <source>
        <dbReference type="ARBA" id="ARBA00022598"/>
    </source>
</evidence>
<dbReference type="PROSITE" id="PS50263">
    <property type="entry name" value="CN_HYDROLASE"/>
    <property type="match status" value="1"/>
</dbReference>
<feature type="domain" description="CN hydrolase" evidence="10">
    <location>
        <begin position="6"/>
        <end position="250"/>
    </location>
</feature>
<dbReference type="SUPFAM" id="SSF56317">
    <property type="entry name" value="Carbon-nitrogen hydrolase"/>
    <property type="match status" value="1"/>
</dbReference>
<evidence type="ECO:0000256" key="2">
    <source>
        <dbReference type="ARBA" id="ARBA00007145"/>
    </source>
</evidence>
<evidence type="ECO:0000256" key="6">
    <source>
        <dbReference type="ARBA" id="ARBA00023027"/>
    </source>
</evidence>
<dbReference type="CDD" id="cd00553">
    <property type="entry name" value="NAD_synthase"/>
    <property type="match status" value="1"/>
</dbReference>
<comment type="catalytic activity">
    <reaction evidence="7 8">
        <text>deamido-NAD(+) + L-glutamine + ATP + H2O = L-glutamate + AMP + diphosphate + NAD(+) + H(+)</text>
        <dbReference type="Rhea" id="RHEA:24384"/>
        <dbReference type="ChEBI" id="CHEBI:15377"/>
        <dbReference type="ChEBI" id="CHEBI:15378"/>
        <dbReference type="ChEBI" id="CHEBI:29985"/>
        <dbReference type="ChEBI" id="CHEBI:30616"/>
        <dbReference type="ChEBI" id="CHEBI:33019"/>
        <dbReference type="ChEBI" id="CHEBI:57540"/>
        <dbReference type="ChEBI" id="CHEBI:58359"/>
        <dbReference type="ChEBI" id="CHEBI:58437"/>
        <dbReference type="ChEBI" id="CHEBI:456215"/>
        <dbReference type="EC" id="6.3.5.1"/>
    </reaction>
</comment>
<dbReference type="Pfam" id="PF02540">
    <property type="entry name" value="NAD_synthase"/>
    <property type="match status" value="1"/>
</dbReference>
<dbReference type="eggNOG" id="COG0388">
    <property type="taxonomic scope" value="Bacteria"/>
</dbReference>
<keyword evidence="12" id="KW-1185">Reference proteome</keyword>
<dbReference type="OrthoDB" id="8817375at2"/>
<keyword evidence="3 7" id="KW-0436">Ligase</keyword>
<evidence type="ECO:0000256" key="9">
    <source>
        <dbReference type="RuleBase" id="RU003811"/>
    </source>
</evidence>
<feature type="binding site" evidence="7">
    <location>
        <position position="532"/>
    </location>
    <ligand>
        <name>deamido-NAD(+)</name>
        <dbReference type="ChEBI" id="CHEBI:58437"/>
        <note>ligand shared between two neighboring subunits</note>
    </ligand>
</feature>
<dbReference type="InterPro" id="IPR014445">
    <property type="entry name" value="Gln-dep_NAD_synthase"/>
</dbReference>
<comment type="function">
    <text evidence="7">Catalyzes the ATP-dependent amidation of deamido-NAD to form NAD. Uses L-glutamine as a nitrogen source.</text>
</comment>
<reference evidence="11 12" key="1">
    <citation type="submission" date="2014-07" db="EMBL/GenBank/DDBJ databases">
        <authorList>
            <person name="McCorrison J."/>
            <person name="Sanka R."/>
            <person name="Torralba M."/>
            <person name="Gillis M."/>
            <person name="Haft D.H."/>
            <person name="Methe B."/>
            <person name="Sutton G."/>
            <person name="Nelson K.E."/>
        </authorList>
    </citation>
    <scope>NUCLEOTIDE SEQUENCE [LARGE SCALE GENOMIC DNA]</scope>
    <source>
        <strain evidence="11 12">DNF00040</strain>
    </source>
</reference>
<feature type="binding site" evidence="7">
    <location>
        <begin position="310"/>
        <end position="317"/>
    </location>
    <ligand>
        <name>ATP</name>
        <dbReference type="ChEBI" id="CHEBI:30616"/>
    </ligand>
</feature>
<dbReference type="PANTHER" id="PTHR23090">
    <property type="entry name" value="NH 3 /GLUTAMINE-DEPENDENT NAD + SYNTHETASE"/>
    <property type="match status" value="1"/>
</dbReference>
<sequence>MTERPLTIAVAQARFAVADFQANIQKIVAIAKAAQSQSVDLLLLPALALCGVGLQDLVSRQAFLVEQQQALQRLAQELAQCKGLYVVVGHLSPHEGQLFNSASVLFNGEVKQTHHQLSAKSNQRLGDTFDLDEGIDLASPSLDIKGHHFATAIGDEIWRTGFTERMTEQGVKSILLLDATPYHVGRIREYQKRLSDQLAEQPVNLFYTNQVGGHDELIYEGHAFLLNHEQELQLELDHFVEAMAIFQLDQRERWSFVQAHALSPESHAQALPETLLYQSTEATEAEIWRALVLSTRDFLRDSGMSKATLGLSGGMDSALVLAVLYDAIGADNITAVMLSSKYTSQLSLDLAEDMADRLAVRYHQISIEPMFDAYMAGLAPVFGDLPADTTEENLQARIRGVILMALSNKLGGMVICSGNKSEAATGYSTLYGDTVGGFAILKDVPKTLVYRLAHWRNLQQEIIPPGIISRAPSAELAEGQVDQDSLPPYEVLDEILYRLIELKQSSEAIVQAGFDEATVQRISRLLKFNEYKRRQTAPGPRISEGAFGLDWRYPLAHGFKY</sequence>
<dbReference type="GO" id="GO:0008795">
    <property type="term" value="F:NAD+ synthase activity"/>
    <property type="evidence" value="ECO:0007669"/>
    <property type="project" value="UniProtKB-UniRule"/>
</dbReference>
<comment type="caution">
    <text evidence="11">The sequence shown here is derived from an EMBL/GenBank/DDBJ whole genome shotgun (WGS) entry which is preliminary data.</text>
</comment>
<feature type="binding site" evidence="7">
    <location>
        <position position="186"/>
    </location>
    <ligand>
        <name>L-glutamine</name>
        <dbReference type="ChEBI" id="CHEBI:58359"/>
    </ligand>
</feature>
<evidence type="ECO:0000256" key="5">
    <source>
        <dbReference type="ARBA" id="ARBA00022840"/>
    </source>
</evidence>
<dbReference type="PANTHER" id="PTHR23090:SF9">
    <property type="entry name" value="GLUTAMINE-DEPENDENT NAD(+) SYNTHETASE"/>
    <property type="match status" value="1"/>
</dbReference>
<evidence type="ECO:0000313" key="11">
    <source>
        <dbReference type="EMBL" id="KGF31311.1"/>
    </source>
</evidence>
<dbReference type="SUPFAM" id="SSF52402">
    <property type="entry name" value="Adenine nucleotide alpha hydrolases-like"/>
    <property type="match status" value="1"/>
</dbReference>
<keyword evidence="4 7" id="KW-0547">Nucleotide-binding</keyword>
<organism evidence="11 12">
    <name type="scientific">Oligella urethralis DNF00040</name>
    <dbReference type="NCBI Taxonomy" id="1401065"/>
    <lineage>
        <taxon>Bacteria</taxon>
        <taxon>Pseudomonadati</taxon>
        <taxon>Pseudomonadota</taxon>
        <taxon>Betaproteobacteria</taxon>
        <taxon>Burkholderiales</taxon>
        <taxon>Alcaligenaceae</taxon>
        <taxon>Oligella</taxon>
    </lineage>
</organism>
<keyword evidence="6 7" id="KW-0520">NAD</keyword>
<accession>A0A095ZAH9</accession>
<dbReference type="AlphaFoldDB" id="A0A095ZAH9"/>
<dbReference type="GO" id="GO:0004359">
    <property type="term" value="F:glutaminase activity"/>
    <property type="evidence" value="ECO:0007669"/>
    <property type="project" value="InterPro"/>
</dbReference>
<evidence type="ECO:0000256" key="4">
    <source>
        <dbReference type="ARBA" id="ARBA00022741"/>
    </source>
</evidence>
<evidence type="ECO:0000259" key="10">
    <source>
        <dbReference type="PROSITE" id="PS50263"/>
    </source>
</evidence>
<comment type="similarity">
    <text evidence="9">Belongs to the NAD synthetase family.</text>
</comment>
<dbReference type="GO" id="GO:0003952">
    <property type="term" value="F:NAD+ synthase (glutamine-hydrolyzing) activity"/>
    <property type="evidence" value="ECO:0007669"/>
    <property type="project" value="UniProtKB-UniRule"/>
</dbReference>
<dbReference type="GO" id="GO:0009435">
    <property type="term" value="P:NAD+ biosynthetic process"/>
    <property type="evidence" value="ECO:0007669"/>
    <property type="project" value="UniProtKB-UniRule"/>
</dbReference>
<evidence type="ECO:0000256" key="1">
    <source>
        <dbReference type="ARBA" id="ARBA00005188"/>
    </source>
</evidence>
<dbReference type="FunFam" id="3.40.50.620:FF:000106">
    <property type="entry name" value="Glutamine-dependent NAD(+) synthetase"/>
    <property type="match status" value="1"/>
</dbReference>
<dbReference type="EMBL" id="JRNI01000015">
    <property type="protein sequence ID" value="KGF31311.1"/>
    <property type="molecule type" value="Genomic_DNA"/>
</dbReference>
<dbReference type="Proteomes" id="UP000029629">
    <property type="component" value="Unassembled WGS sequence"/>
</dbReference>